<dbReference type="EMBL" id="DS989825">
    <property type="protein sequence ID" value="EFR02220.1"/>
    <property type="molecule type" value="Genomic_DNA"/>
</dbReference>
<gene>
    <name evidence="1" type="ORF">MGYG_05223</name>
</gene>
<organism evidence="2">
    <name type="scientific">Arthroderma gypseum (strain ATCC MYA-4604 / CBS 118893)</name>
    <name type="common">Microsporum gypseum</name>
    <dbReference type="NCBI Taxonomy" id="535722"/>
    <lineage>
        <taxon>Eukaryota</taxon>
        <taxon>Fungi</taxon>
        <taxon>Dikarya</taxon>
        <taxon>Ascomycota</taxon>
        <taxon>Pezizomycotina</taxon>
        <taxon>Eurotiomycetes</taxon>
        <taxon>Eurotiomycetidae</taxon>
        <taxon>Onygenales</taxon>
        <taxon>Arthrodermataceae</taxon>
        <taxon>Nannizzia</taxon>
    </lineage>
</organism>
<dbReference type="VEuPathDB" id="FungiDB:MGYG_05223"/>
<dbReference type="GeneID" id="10027904"/>
<dbReference type="Proteomes" id="UP000002669">
    <property type="component" value="Unassembled WGS sequence"/>
</dbReference>
<name>E4UV93_ARTGP</name>
<accession>E4UV93</accession>
<dbReference type="InParanoid" id="E4UV93"/>
<dbReference type="AlphaFoldDB" id="E4UV93"/>
<keyword evidence="2" id="KW-1185">Reference proteome</keyword>
<protein>
    <submittedName>
        <fullName evidence="1">Uncharacterized protein</fullName>
    </submittedName>
</protein>
<dbReference type="HOGENOM" id="CLU_2196313_0_0_1"/>
<sequence>MSDNLGCSGIYGKLLEQQYVTLQPRFHQLLPIEILEDICSFRADLCRDPWTNTLCDFIWTALPICKANPRHWRRISPAQLLQASPALDEGCDSIPKFVLLSASKGCML</sequence>
<evidence type="ECO:0000313" key="2">
    <source>
        <dbReference type="Proteomes" id="UP000002669"/>
    </source>
</evidence>
<dbReference type="RefSeq" id="XP_003172631.1">
    <property type="nucleotide sequence ID" value="XM_003172583.1"/>
</dbReference>
<evidence type="ECO:0000313" key="1">
    <source>
        <dbReference type="EMBL" id="EFR02220.1"/>
    </source>
</evidence>
<proteinExistence type="predicted"/>
<reference evidence="2" key="1">
    <citation type="journal article" date="2012" name="MBio">
        <title>Comparative genome analysis of Trichophyton rubrum and related dermatophytes reveals candidate genes involved in infection.</title>
        <authorList>
            <person name="Martinez D.A."/>
            <person name="Oliver B.G."/>
            <person name="Graeser Y."/>
            <person name="Goldberg J.M."/>
            <person name="Li W."/>
            <person name="Martinez-Rossi N.M."/>
            <person name="Monod M."/>
            <person name="Shelest E."/>
            <person name="Barton R.C."/>
            <person name="Birch E."/>
            <person name="Brakhage A.A."/>
            <person name="Chen Z."/>
            <person name="Gurr S.J."/>
            <person name="Heiman D."/>
            <person name="Heitman J."/>
            <person name="Kosti I."/>
            <person name="Rossi A."/>
            <person name="Saif S."/>
            <person name="Samalova M."/>
            <person name="Saunders C.W."/>
            <person name="Shea T."/>
            <person name="Summerbell R.C."/>
            <person name="Xu J."/>
            <person name="Young S."/>
            <person name="Zeng Q."/>
            <person name="Birren B.W."/>
            <person name="Cuomo C.A."/>
            <person name="White T.C."/>
        </authorList>
    </citation>
    <scope>NUCLEOTIDE SEQUENCE [LARGE SCALE GENOMIC DNA]</scope>
    <source>
        <strain evidence="2">ATCC MYA-4604 / CBS 118893</strain>
    </source>
</reference>